<dbReference type="CDD" id="cd07718">
    <property type="entry name" value="RNaseZ_ELAC1_ELAC2-C-term-like_MBL-fold"/>
    <property type="match status" value="1"/>
</dbReference>
<comment type="subunit">
    <text evidence="23">Homodimer. Interacts with PTCD1.</text>
</comment>
<dbReference type="EC" id="3.1.26.11" evidence="6"/>
<dbReference type="GO" id="GO:0005634">
    <property type="term" value="C:nucleus"/>
    <property type="evidence" value="ECO:0007669"/>
    <property type="project" value="UniProtKB-SubCell"/>
</dbReference>
<dbReference type="AlphaFoldDB" id="A0AAJ7JFY5"/>
<dbReference type="InterPro" id="IPR027794">
    <property type="entry name" value="tRNase_Z_dom"/>
</dbReference>
<gene>
    <name evidence="26" type="primary">LOC108632429</name>
</gene>
<dbReference type="CTD" id="36086"/>
<keyword evidence="9" id="KW-0819">tRNA processing</keyword>
<evidence type="ECO:0000256" key="6">
    <source>
        <dbReference type="ARBA" id="ARBA00012477"/>
    </source>
</evidence>
<evidence type="ECO:0000313" key="25">
    <source>
        <dbReference type="Proteomes" id="UP000694925"/>
    </source>
</evidence>
<keyword evidence="10" id="KW-0540">Nuclease</keyword>
<dbReference type="GO" id="GO:1990180">
    <property type="term" value="P:mitochondrial tRNA 3'-end processing"/>
    <property type="evidence" value="ECO:0007669"/>
    <property type="project" value="TreeGrafter"/>
</dbReference>
<evidence type="ECO:0000256" key="20">
    <source>
        <dbReference type="ARBA" id="ARBA00032104"/>
    </source>
</evidence>
<dbReference type="InterPro" id="IPR047151">
    <property type="entry name" value="RNZ2-like"/>
</dbReference>
<reference evidence="26" key="1">
    <citation type="submission" date="2025-08" db="UniProtKB">
        <authorList>
            <consortium name="RefSeq"/>
        </authorList>
    </citation>
    <scope>IDENTIFICATION</scope>
    <source>
        <tissue evidence="26">Whole body</tissue>
    </source>
</reference>
<evidence type="ECO:0000256" key="23">
    <source>
        <dbReference type="ARBA" id="ARBA00047136"/>
    </source>
</evidence>
<dbReference type="KEGG" id="ccal:108632429"/>
<dbReference type="GO" id="GO:0046872">
    <property type="term" value="F:metal ion binding"/>
    <property type="evidence" value="ECO:0007669"/>
    <property type="project" value="UniProtKB-KW"/>
</dbReference>
<evidence type="ECO:0000256" key="22">
    <source>
        <dbReference type="ARBA" id="ARBA00046098"/>
    </source>
</evidence>
<evidence type="ECO:0000256" key="8">
    <source>
        <dbReference type="ARBA" id="ARBA00022553"/>
    </source>
</evidence>
<keyword evidence="14" id="KW-0862">Zinc</keyword>
<evidence type="ECO:0000256" key="18">
    <source>
        <dbReference type="ARBA" id="ARBA00030689"/>
    </source>
</evidence>
<evidence type="ECO:0000256" key="17">
    <source>
        <dbReference type="ARBA" id="ARBA00023242"/>
    </source>
</evidence>
<dbReference type="Pfam" id="PF13691">
    <property type="entry name" value="Lactamase_B_4"/>
    <property type="match status" value="1"/>
</dbReference>
<evidence type="ECO:0000256" key="7">
    <source>
        <dbReference type="ARBA" id="ARBA00013357"/>
    </source>
</evidence>
<keyword evidence="12" id="KW-0255">Endonuclease</keyword>
<evidence type="ECO:0000256" key="14">
    <source>
        <dbReference type="ARBA" id="ARBA00022833"/>
    </source>
</evidence>
<dbReference type="PANTHER" id="PTHR12553">
    <property type="entry name" value="ZINC PHOSPHODIESTERASE ELAC PROTEIN 2"/>
    <property type="match status" value="1"/>
</dbReference>
<evidence type="ECO:0000256" key="15">
    <source>
        <dbReference type="ARBA" id="ARBA00022946"/>
    </source>
</evidence>
<evidence type="ECO:0000256" key="19">
    <source>
        <dbReference type="ARBA" id="ARBA00030729"/>
    </source>
</evidence>
<dbReference type="GO" id="GO:0042645">
    <property type="term" value="C:mitochondrial nucleoid"/>
    <property type="evidence" value="ECO:0007669"/>
    <property type="project" value="UniProtKB-ARBA"/>
</dbReference>
<keyword evidence="13" id="KW-0378">Hydrolase</keyword>
<evidence type="ECO:0000256" key="11">
    <source>
        <dbReference type="ARBA" id="ARBA00022723"/>
    </source>
</evidence>
<dbReference type="RefSeq" id="XP_017892501.1">
    <property type="nucleotide sequence ID" value="XM_018037012.2"/>
</dbReference>
<dbReference type="FunFam" id="3.60.15.10:FF:000014">
    <property type="entry name" value="Zinc phosphodiesterase ELAC protein 2"/>
    <property type="match status" value="1"/>
</dbReference>
<evidence type="ECO:0000256" key="9">
    <source>
        <dbReference type="ARBA" id="ARBA00022694"/>
    </source>
</evidence>
<keyword evidence="11" id="KW-0479">Metal-binding</keyword>
<dbReference type="GeneID" id="108632429"/>
<evidence type="ECO:0000256" key="16">
    <source>
        <dbReference type="ARBA" id="ARBA00023128"/>
    </source>
</evidence>
<evidence type="ECO:0000256" key="10">
    <source>
        <dbReference type="ARBA" id="ARBA00022722"/>
    </source>
</evidence>
<keyword evidence="16" id="KW-0496">Mitochondrion</keyword>
<evidence type="ECO:0000256" key="2">
    <source>
        <dbReference type="ARBA" id="ARBA00001947"/>
    </source>
</evidence>
<evidence type="ECO:0000256" key="5">
    <source>
        <dbReference type="ARBA" id="ARBA00007823"/>
    </source>
</evidence>
<evidence type="ECO:0000256" key="12">
    <source>
        <dbReference type="ARBA" id="ARBA00022759"/>
    </source>
</evidence>
<evidence type="ECO:0000256" key="3">
    <source>
        <dbReference type="ARBA" id="ARBA00004123"/>
    </source>
</evidence>
<keyword evidence="17" id="KW-0539">Nucleus</keyword>
<keyword evidence="15" id="KW-0809">Transit peptide</keyword>
<dbReference type="Pfam" id="PF23023">
    <property type="entry name" value="Anti-Pycsar_Apyc1"/>
    <property type="match status" value="1"/>
</dbReference>
<evidence type="ECO:0000256" key="4">
    <source>
        <dbReference type="ARBA" id="ARBA00004305"/>
    </source>
</evidence>
<protein>
    <recommendedName>
        <fullName evidence="7">Zinc phosphodiesterase ELAC protein 2</fullName>
        <ecNumber evidence="6">3.1.26.11</ecNumber>
    </recommendedName>
    <alternativeName>
        <fullName evidence="21">ElaC homolog protein 2</fullName>
    </alternativeName>
    <alternativeName>
        <fullName evidence="19">Ribonuclease Z 2</fullName>
    </alternativeName>
    <alternativeName>
        <fullName evidence="20">tRNA 3 endonuclease 2</fullName>
    </alternativeName>
    <alternativeName>
        <fullName evidence="18">tRNase Z 2</fullName>
    </alternativeName>
</protein>
<accession>A0AAJ7JFY5</accession>
<sequence>MFHCNTRILQIVTKNARSTHVKSKPRVGSTNVHNLIAMHQKKKLKKFQSHFSAKLKVIGSGAPGIPACLYLISDHSNYLFNCGEGTQRLSQEHHCKLSKIDNIFVTHLTWKNIGGIPGLLLTAQDNGLTAVNIHCSEGIDSFVEITKSFVNFPSLKISYPFNNGSKVYDDHVMSVSYVPIMKSEKYAEESCSDLYTKNMYHTNVNGKRVIDERTQEEDGRTEKRMKGISRTMCFICEVHPKRGRLLQQKCIDFGIAPGPLYEMLKKGLNVVKEDGTIVRSKDVCDPDRPKVTFIVAECPTEEYLDSFVNQPAFSKYQQSTNEEDKVHCIFHFTPENVFNSERYQDWLNKFSGTEHIILNDGNSCMGSEAVHKNQYMLNMLHPEIFPLLSKDCFTEDKKVDNDCIHHGRAMQTIEIRPEPKQLIKPQFHNPAQTYIDEILQIPALANVLEELKANIAKKSSELNLDNIPDYPRIVMLGTGCSVPNKVRNTSGILLRITEDSSMLLDCGEGTLGQLIRFYGISKSNDVMRSIKAIYVSHIHADHHLGLIGLLLRRKRVTNDTLHLLIPKSMISWLNFYNDQFESINQQYTIVSNSDLYLNHHQLPVTIESVLYNALNVKEINTIYVMHCKYSFGIAITLNDGKKIVYSGDTMFSQNLVQLGQDCDLLIHEATMEDGLEKLAKRKCHATTSEAINAGKFMNAKFTLLTHFSQRYSKIPAIPEKETNVGLAYDNMELKLPQLPLLPLFYPCIKIMFNEYNKVIDG</sequence>
<organism evidence="25 26">
    <name type="scientific">Ceratina calcarata</name>
    <dbReference type="NCBI Taxonomy" id="156304"/>
    <lineage>
        <taxon>Eukaryota</taxon>
        <taxon>Metazoa</taxon>
        <taxon>Ecdysozoa</taxon>
        <taxon>Arthropoda</taxon>
        <taxon>Hexapoda</taxon>
        <taxon>Insecta</taxon>
        <taxon>Pterygota</taxon>
        <taxon>Neoptera</taxon>
        <taxon>Endopterygota</taxon>
        <taxon>Hymenoptera</taxon>
        <taxon>Apocrita</taxon>
        <taxon>Aculeata</taxon>
        <taxon>Apoidea</taxon>
        <taxon>Anthophila</taxon>
        <taxon>Apidae</taxon>
        <taxon>Ceratina</taxon>
        <taxon>Zadontomerus</taxon>
    </lineage>
</organism>
<dbReference type="Gene3D" id="3.60.15.10">
    <property type="entry name" value="Ribonuclease Z/Hydroxyacylglutathione hydrolase-like"/>
    <property type="match status" value="2"/>
</dbReference>
<keyword evidence="25" id="KW-1185">Reference proteome</keyword>
<dbReference type="SUPFAM" id="SSF56281">
    <property type="entry name" value="Metallo-hydrolase/oxidoreductase"/>
    <property type="match status" value="2"/>
</dbReference>
<comment type="similarity">
    <text evidence="5">Belongs to the RNase Z family.</text>
</comment>
<comment type="function">
    <text evidence="22">Zinc phosphodiesterase, which displays mitochondrial tRNA 3'-processing endonuclease activity. Involved in tRNA maturation, by removing a 3'-trailer from precursor tRNA. Associates with mitochondrial DNA complexes at the nucleoids to initiate RNA processing and ribosome assembly.</text>
</comment>
<dbReference type="PANTHER" id="PTHR12553:SF49">
    <property type="entry name" value="ZINC PHOSPHODIESTERASE ELAC PROTEIN 2"/>
    <property type="match status" value="1"/>
</dbReference>
<dbReference type="Proteomes" id="UP000694925">
    <property type="component" value="Unplaced"/>
</dbReference>
<dbReference type="InterPro" id="IPR036866">
    <property type="entry name" value="RibonucZ/Hydroxyglut_hydro"/>
</dbReference>
<evidence type="ECO:0000256" key="1">
    <source>
        <dbReference type="ARBA" id="ARBA00000402"/>
    </source>
</evidence>
<feature type="domain" description="tRNase Z endonuclease" evidence="24">
    <location>
        <begin position="67"/>
        <end position="115"/>
    </location>
</feature>
<evidence type="ECO:0000256" key="21">
    <source>
        <dbReference type="ARBA" id="ARBA00032616"/>
    </source>
</evidence>
<evidence type="ECO:0000313" key="26">
    <source>
        <dbReference type="RefSeq" id="XP_017892501.1"/>
    </source>
</evidence>
<dbReference type="GO" id="GO:0042781">
    <property type="term" value="F:3'-tRNA processing endoribonuclease activity"/>
    <property type="evidence" value="ECO:0007669"/>
    <property type="project" value="UniProtKB-EC"/>
</dbReference>
<evidence type="ECO:0000256" key="13">
    <source>
        <dbReference type="ARBA" id="ARBA00022801"/>
    </source>
</evidence>
<name>A0AAJ7JFY5_9HYME</name>
<comment type="cofactor">
    <cofactor evidence="2">
        <name>Zn(2+)</name>
        <dbReference type="ChEBI" id="CHEBI:29105"/>
    </cofactor>
</comment>
<keyword evidence="8" id="KW-0597">Phosphoprotein</keyword>
<proteinExistence type="inferred from homology"/>
<comment type="catalytic activity">
    <reaction evidence="1">
        <text>Endonucleolytic cleavage of RNA, removing extra 3' nucleotides from tRNA precursor, generating 3' termini of tRNAs. A 3'-hydroxy group is left at the tRNA terminus and a 5'-phosphoryl group is left at the trailer molecule.</text>
        <dbReference type="EC" id="3.1.26.11"/>
    </reaction>
</comment>
<evidence type="ECO:0000259" key="24">
    <source>
        <dbReference type="Pfam" id="PF13691"/>
    </source>
</evidence>
<comment type="subcellular location">
    <subcellularLocation>
        <location evidence="4">Mitochondrion matrix</location>
    </subcellularLocation>
    <subcellularLocation>
        <location evidence="3">Nucleus</location>
    </subcellularLocation>
</comment>